<evidence type="ECO:0000259" key="2">
    <source>
        <dbReference type="Pfam" id="PF09851"/>
    </source>
</evidence>
<dbReference type="Pfam" id="PF09851">
    <property type="entry name" value="SHOCT"/>
    <property type="match status" value="1"/>
</dbReference>
<evidence type="ECO:0000313" key="3">
    <source>
        <dbReference type="EMBL" id="MBV7275858.1"/>
    </source>
</evidence>
<keyword evidence="1" id="KW-1133">Transmembrane helix</keyword>
<proteinExistence type="predicted"/>
<dbReference type="InterPro" id="IPR018649">
    <property type="entry name" value="SHOCT"/>
</dbReference>
<dbReference type="AlphaFoldDB" id="A0A949U045"/>
<keyword evidence="1" id="KW-0472">Membrane</keyword>
<organism evidence="3 4">
    <name type="scientific">Clostridium thailandense</name>
    <dbReference type="NCBI Taxonomy" id="2794346"/>
    <lineage>
        <taxon>Bacteria</taxon>
        <taxon>Bacillati</taxon>
        <taxon>Bacillota</taxon>
        <taxon>Clostridia</taxon>
        <taxon>Eubacteriales</taxon>
        <taxon>Clostridiaceae</taxon>
        <taxon>Clostridium</taxon>
    </lineage>
</organism>
<accession>A0A949U045</accession>
<name>A0A949U045_9CLOT</name>
<keyword evidence="4" id="KW-1185">Reference proteome</keyword>
<sequence length="67" mass="7794">MIVMMFFPLIIIGVLIFFYLNPSYNGNNLSYGRTTQSNDALEILNKRFANGEISEEDYLRRKSVLNQ</sequence>
<feature type="transmembrane region" description="Helical" evidence="1">
    <location>
        <begin position="6"/>
        <end position="24"/>
    </location>
</feature>
<evidence type="ECO:0000256" key="1">
    <source>
        <dbReference type="SAM" id="Phobius"/>
    </source>
</evidence>
<comment type="caution">
    <text evidence="3">The sequence shown here is derived from an EMBL/GenBank/DDBJ whole genome shotgun (WGS) entry which is preliminary data.</text>
</comment>
<gene>
    <name evidence="3" type="ORF">I6U48_23465</name>
</gene>
<keyword evidence="1" id="KW-0812">Transmembrane</keyword>
<protein>
    <submittedName>
        <fullName evidence="3">SHOCT domain-containing protein</fullName>
    </submittedName>
</protein>
<dbReference type="EMBL" id="JAEEGC010000137">
    <property type="protein sequence ID" value="MBV7275858.1"/>
    <property type="molecule type" value="Genomic_DNA"/>
</dbReference>
<evidence type="ECO:0000313" key="4">
    <source>
        <dbReference type="Proteomes" id="UP000694308"/>
    </source>
</evidence>
<dbReference type="Proteomes" id="UP000694308">
    <property type="component" value="Unassembled WGS sequence"/>
</dbReference>
<feature type="domain" description="SHOCT" evidence="2">
    <location>
        <begin position="39"/>
        <end position="65"/>
    </location>
</feature>
<reference evidence="3" key="1">
    <citation type="submission" date="2020-12" db="EMBL/GenBank/DDBJ databases">
        <title>Clostridium thailandense sp. nov., a novel acetogenic bacterium isolated from peat land soil in Thailand.</title>
        <authorList>
            <person name="Chaikitkaew S."/>
            <person name="Birkeland N.K."/>
        </authorList>
    </citation>
    <scope>NUCLEOTIDE SEQUENCE</scope>
    <source>
        <strain evidence="3">PL3</strain>
    </source>
</reference>